<evidence type="ECO:0000313" key="7">
    <source>
        <dbReference type="EMBL" id="OAD23988.1"/>
    </source>
</evidence>
<dbReference type="EMBL" id="LUTY01000062">
    <property type="protein sequence ID" value="OAD23988.1"/>
    <property type="molecule type" value="Genomic_DNA"/>
</dbReference>
<accession>A0A0A6RKB9</accession>
<evidence type="ECO:0000256" key="5">
    <source>
        <dbReference type="ARBA" id="ARBA00023136"/>
    </source>
</evidence>
<comment type="subcellular location">
    <subcellularLocation>
        <location evidence="1">Cell membrane</location>
        <topology evidence="1">Multi-pass membrane protein</topology>
    </subcellularLocation>
</comment>
<dbReference type="PANTHER" id="PTHR30250:SF11">
    <property type="entry name" value="O-ANTIGEN TRANSPORTER-RELATED"/>
    <property type="match status" value="1"/>
</dbReference>
<proteinExistence type="predicted"/>
<sequence>MGLRAEILKGGSILTVGQVIAQLLMFVRNIILARMLTPEDMGIAATFAITISLLEMSSNLGVEMLLVQAQDGDDPQLQAVSHLFQVSRGLLMGAIILALAPIIARMFDTPQAVWAFQYVAIVPVLQGFMHLDWKRVQRNLTFIPSVIVEIAPQAIITLAAWPMVIWLGDYSAILWLVIIQALMMLLASHIVAKRNYQVSWNRVYASRLLAFGWPLLINGLLMFGVFQGDRLIVGTAYSMAELGVFSVAFALVMMIAMTLAKLASALLLPLFSRVQAEQETLRRYFRLSVQILAL</sequence>
<protein>
    <submittedName>
        <fullName evidence="7">Polysaccharide biosynthesis protein</fullName>
    </submittedName>
</protein>
<keyword evidence="2" id="KW-1003">Cell membrane</keyword>
<keyword evidence="8" id="KW-1185">Reference proteome</keyword>
<dbReference type="GO" id="GO:0005886">
    <property type="term" value="C:plasma membrane"/>
    <property type="evidence" value="ECO:0007669"/>
    <property type="project" value="UniProtKB-SubCell"/>
</dbReference>
<evidence type="ECO:0000256" key="3">
    <source>
        <dbReference type="ARBA" id="ARBA00022692"/>
    </source>
</evidence>
<evidence type="ECO:0000256" key="2">
    <source>
        <dbReference type="ARBA" id="ARBA00022475"/>
    </source>
</evidence>
<feature type="transmembrane region" description="Helical" evidence="6">
    <location>
        <begin position="246"/>
        <end position="271"/>
    </location>
</feature>
<dbReference type="InterPro" id="IPR050833">
    <property type="entry name" value="Poly_Biosynth_Transport"/>
</dbReference>
<keyword evidence="5 6" id="KW-0472">Membrane</keyword>
<comment type="caution">
    <text evidence="7">The sequence shown here is derived from an EMBL/GenBank/DDBJ whole genome shotgun (WGS) entry which is preliminary data.</text>
</comment>
<gene>
    <name evidence="7" type="ORF">THIOM_000162</name>
</gene>
<feature type="transmembrane region" description="Helical" evidence="6">
    <location>
        <begin position="88"/>
        <end position="107"/>
    </location>
</feature>
<feature type="transmembrane region" description="Helical" evidence="6">
    <location>
        <begin position="204"/>
        <end position="226"/>
    </location>
</feature>
<feature type="transmembrane region" description="Helical" evidence="6">
    <location>
        <begin position="113"/>
        <end position="131"/>
    </location>
</feature>
<feature type="transmembrane region" description="Helical" evidence="6">
    <location>
        <begin position="12"/>
        <end position="31"/>
    </location>
</feature>
<keyword evidence="3 6" id="KW-0812">Transmembrane</keyword>
<feature type="transmembrane region" description="Helical" evidence="6">
    <location>
        <begin position="172"/>
        <end position="192"/>
    </location>
</feature>
<feature type="non-terminal residue" evidence="7">
    <location>
        <position position="294"/>
    </location>
</feature>
<dbReference type="Pfam" id="PF13440">
    <property type="entry name" value="Polysacc_synt_3"/>
    <property type="match status" value="1"/>
</dbReference>
<keyword evidence="4 6" id="KW-1133">Transmembrane helix</keyword>
<feature type="transmembrane region" description="Helical" evidence="6">
    <location>
        <begin position="143"/>
        <end position="166"/>
    </location>
</feature>
<organism evidence="7 8">
    <name type="scientific">Candidatus Thiomargarita nelsonii</name>
    <dbReference type="NCBI Taxonomy" id="1003181"/>
    <lineage>
        <taxon>Bacteria</taxon>
        <taxon>Pseudomonadati</taxon>
        <taxon>Pseudomonadota</taxon>
        <taxon>Gammaproteobacteria</taxon>
        <taxon>Thiotrichales</taxon>
        <taxon>Thiotrichaceae</taxon>
        <taxon>Thiomargarita</taxon>
    </lineage>
</organism>
<name>A0A0A6RKB9_9GAMM</name>
<evidence type="ECO:0000313" key="8">
    <source>
        <dbReference type="Proteomes" id="UP000076962"/>
    </source>
</evidence>
<dbReference type="AlphaFoldDB" id="A0A0A6RKB9"/>
<evidence type="ECO:0000256" key="4">
    <source>
        <dbReference type="ARBA" id="ARBA00022989"/>
    </source>
</evidence>
<dbReference type="PANTHER" id="PTHR30250">
    <property type="entry name" value="PST FAMILY PREDICTED COLANIC ACID TRANSPORTER"/>
    <property type="match status" value="1"/>
</dbReference>
<reference evidence="7 8" key="1">
    <citation type="submission" date="2016-05" db="EMBL/GenBank/DDBJ databases">
        <title>Single-cell genome of chain-forming Candidatus Thiomargarita nelsonii and comparison to other large sulfur-oxidizing bacteria.</title>
        <authorList>
            <person name="Winkel M."/>
            <person name="Salman V."/>
            <person name="Woyke T."/>
            <person name="Schulz-Vogt H."/>
            <person name="Richter M."/>
            <person name="Flood B."/>
            <person name="Bailey J."/>
            <person name="Amann R."/>
            <person name="Mussmann M."/>
        </authorList>
    </citation>
    <scope>NUCLEOTIDE SEQUENCE [LARGE SCALE GENOMIC DNA]</scope>
    <source>
        <strain evidence="7 8">THI036</strain>
    </source>
</reference>
<evidence type="ECO:0000256" key="6">
    <source>
        <dbReference type="SAM" id="Phobius"/>
    </source>
</evidence>
<dbReference type="Proteomes" id="UP000076962">
    <property type="component" value="Unassembled WGS sequence"/>
</dbReference>
<evidence type="ECO:0000256" key="1">
    <source>
        <dbReference type="ARBA" id="ARBA00004651"/>
    </source>
</evidence>